<dbReference type="InParanoid" id="A0A2P5HXM2"/>
<protein>
    <submittedName>
        <fullName evidence="2">CAMK/CAMK1 protein kinase</fullName>
    </submittedName>
</protein>
<feature type="domain" description="Heterokaryon incompatibility" evidence="1">
    <location>
        <begin position="251"/>
        <end position="394"/>
    </location>
</feature>
<dbReference type="InterPro" id="IPR010730">
    <property type="entry name" value="HET"/>
</dbReference>
<dbReference type="PANTHER" id="PTHR33112:SF10">
    <property type="entry name" value="TOL"/>
    <property type="match status" value="1"/>
</dbReference>
<keyword evidence="2" id="KW-0418">Kinase</keyword>
<dbReference type="PANTHER" id="PTHR33112">
    <property type="entry name" value="DOMAIN PROTEIN, PUTATIVE-RELATED"/>
    <property type="match status" value="1"/>
</dbReference>
<gene>
    <name evidence="2" type="ORF">DHEL01_v206598</name>
</gene>
<dbReference type="Proteomes" id="UP000094444">
    <property type="component" value="Unassembled WGS sequence"/>
</dbReference>
<organism evidence="2 3">
    <name type="scientific">Diaporthe helianthi</name>
    <dbReference type="NCBI Taxonomy" id="158607"/>
    <lineage>
        <taxon>Eukaryota</taxon>
        <taxon>Fungi</taxon>
        <taxon>Dikarya</taxon>
        <taxon>Ascomycota</taxon>
        <taxon>Pezizomycotina</taxon>
        <taxon>Sordariomycetes</taxon>
        <taxon>Sordariomycetidae</taxon>
        <taxon>Diaporthales</taxon>
        <taxon>Diaporthaceae</taxon>
        <taxon>Diaporthe</taxon>
    </lineage>
</organism>
<comment type="caution">
    <text evidence="2">The sequence shown here is derived from an EMBL/GenBank/DDBJ whole genome shotgun (WGS) entry which is preliminary data.</text>
</comment>
<dbReference type="GO" id="GO:0016301">
    <property type="term" value="F:kinase activity"/>
    <property type="evidence" value="ECO:0007669"/>
    <property type="project" value="UniProtKB-KW"/>
</dbReference>
<evidence type="ECO:0000313" key="3">
    <source>
        <dbReference type="Proteomes" id="UP000094444"/>
    </source>
</evidence>
<dbReference type="Pfam" id="PF06985">
    <property type="entry name" value="HET"/>
    <property type="match status" value="1"/>
</dbReference>
<accession>A0A2P5HXM2</accession>
<dbReference type="OrthoDB" id="4062651at2759"/>
<evidence type="ECO:0000313" key="2">
    <source>
        <dbReference type="EMBL" id="POS75002.1"/>
    </source>
</evidence>
<dbReference type="AlphaFoldDB" id="A0A2P5HXM2"/>
<name>A0A2P5HXM2_DIAHE</name>
<reference evidence="2" key="1">
    <citation type="submission" date="2017-09" db="EMBL/GenBank/DDBJ databases">
        <title>Polyketide synthases of a Diaporthe helianthi virulent isolate.</title>
        <authorList>
            <person name="Baroncelli R."/>
        </authorList>
    </citation>
    <scope>NUCLEOTIDE SEQUENCE [LARGE SCALE GENOMIC DNA]</scope>
    <source>
        <strain evidence="2">7/96</strain>
    </source>
</reference>
<evidence type="ECO:0000259" key="1">
    <source>
        <dbReference type="Pfam" id="PF06985"/>
    </source>
</evidence>
<proteinExistence type="predicted"/>
<dbReference type="EMBL" id="MAVT02000544">
    <property type="protein sequence ID" value="POS75002.1"/>
    <property type="molecule type" value="Genomic_DNA"/>
</dbReference>
<keyword evidence="3" id="KW-1185">Reference proteome</keyword>
<sequence length="691" mass="78566">MKKIKKDATGSQAIRDLLAVVRDKLLVVRLPSDSKKIWQPGYRANADTLHNELKIIQKRGENNHQYWLNSGTLLRRPQDAMSLATRSRGRARNDLNEVWKFMVDNSFARNVIASNQVTIMPRSIKIWPKPSEMLCHGFYFDRHKSNLRLNKKYPPVLTLLQGPVFHKGLRLMGEGVLGELQIGLPKLPEREDPFKFDILRQWLFDCDKHHQECTPRDSSRVGRPKRLINVGGITSSVVNLHEPHKDDNVEYLALSHPWGDPPHVCTHPDNIDEHRNGVQLESLPRTFRDAILVTRKLGFQYLWIDSICIIQGPQGDFDTEGRRMEDIFSQAYCVLAASAATSQNDGFLKSIQHRNSVGIRQPGKDPLYVCEFIDDFTEHVLNSRLNQRGWVLQERVLARRTIYFSSKQIYWECGRGIRCESMTKMENGLVSFSGDPQFPRIAVEASRGGRIILYQDLYSKYTRLSLTRDVDRPIAIAGLEKRLISSFEVSGGFGIFDGARPGLLQRSLLWCRAPDVGHLEMIDFQSVKSTSSMGSAPPTWSWMAYKGAIRYLNIPFGRVEWEHKDISSPWSGSPAGTWTYSRDRSSCRPALKATVSPFDSQAAYELGDALFLDDPRSWAAVAPTIACVIFGKLKSEDEDLKEDTLHYVLLVAPTDSMEVQCNLGYRRVGVGIIRRSLFLETGLGSTRERIF</sequence>
<keyword evidence="2" id="KW-0808">Transferase</keyword>